<dbReference type="GO" id="GO:0009873">
    <property type="term" value="P:ethylene-activated signaling pathway"/>
    <property type="evidence" value="ECO:0007669"/>
    <property type="project" value="InterPro"/>
</dbReference>
<dbReference type="InterPro" id="IPR036955">
    <property type="entry name" value="AP2/ERF_dom_sf"/>
</dbReference>
<keyword evidence="3" id="KW-0238">DNA-binding</keyword>
<protein>
    <recommendedName>
        <fullName evidence="7">AP2/ERF domain-containing protein</fullName>
    </recommendedName>
</protein>
<evidence type="ECO:0000313" key="8">
    <source>
        <dbReference type="EMBL" id="KAG0470253.1"/>
    </source>
</evidence>
<dbReference type="InterPro" id="IPR016177">
    <property type="entry name" value="DNA-bd_dom_sf"/>
</dbReference>
<reference evidence="8 9" key="1">
    <citation type="journal article" date="2020" name="Nat. Food">
        <title>A phased Vanilla planifolia genome enables genetic improvement of flavour and production.</title>
        <authorList>
            <person name="Hasing T."/>
            <person name="Tang H."/>
            <person name="Brym M."/>
            <person name="Khazi F."/>
            <person name="Huang T."/>
            <person name="Chambers A.H."/>
        </authorList>
    </citation>
    <scope>NUCLEOTIDE SEQUENCE [LARGE SCALE GENOMIC DNA]</scope>
    <source>
        <tissue evidence="8">Leaf</tissue>
    </source>
</reference>
<sequence length="229" mass="25110">MCGGSIISDLIADPSANSSHHLSAVAGLWSDPSLSNPPEFGKRKRERKTLYRGIRRRPWGKWAAEIRDPAKGVRVWLGTFATPEEAARAYDREARRIRGCKAKVNFPNEDPPPPPLPAGAGFHSASAAGANEFPCPSYVPRVDDLAANQKELPPTGLEMSGILPQRRVLGVESNTATLDTFLPERGRRMLEGTVRGRRSVAHNFGSEDRKGKKVSKAATMRESERRSCV</sequence>
<evidence type="ECO:0000313" key="9">
    <source>
        <dbReference type="Proteomes" id="UP000636800"/>
    </source>
</evidence>
<dbReference type="EMBL" id="JADCNL010000008">
    <property type="protein sequence ID" value="KAG0470253.1"/>
    <property type="molecule type" value="Genomic_DNA"/>
</dbReference>
<dbReference type="PRINTS" id="PR00367">
    <property type="entry name" value="ETHRSPELEMNT"/>
</dbReference>
<evidence type="ECO:0000256" key="1">
    <source>
        <dbReference type="ARBA" id="ARBA00004123"/>
    </source>
</evidence>
<evidence type="ECO:0000256" key="4">
    <source>
        <dbReference type="ARBA" id="ARBA00023163"/>
    </source>
</evidence>
<dbReference type="GO" id="GO:0005634">
    <property type="term" value="C:nucleus"/>
    <property type="evidence" value="ECO:0007669"/>
    <property type="project" value="UniProtKB-SubCell"/>
</dbReference>
<evidence type="ECO:0000259" key="7">
    <source>
        <dbReference type="PROSITE" id="PS51032"/>
    </source>
</evidence>
<keyword evidence="9" id="KW-1185">Reference proteome</keyword>
<dbReference type="InterPro" id="IPR044808">
    <property type="entry name" value="ERF_plant"/>
</dbReference>
<dbReference type="InterPro" id="IPR001471">
    <property type="entry name" value="AP2/ERF_dom"/>
</dbReference>
<dbReference type="AlphaFoldDB" id="A0A835QKB9"/>
<comment type="subcellular location">
    <subcellularLocation>
        <location evidence="1">Nucleus</location>
    </subcellularLocation>
</comment>
<dbReference type="CDD" id="cd00018">
    <property type="entry name" value="AP2"/>
    <property type="match status" value="1"/>
</dbReference>
<dbReference type="Pfam" id="PF00847">
    <property type="entry name" value="AP2"/>
    <property type="match status" value="1"/>
</dbReference>
<dbReference type="FunFam" id="3.30.730.10:FF:000001">
    <property type="entry name" value="Ethylene-responsive transcription factor 2"/>
    <property type="match status" value="1"/>
</dbReference>
<comment type="caution">
    <text evidence="8">The sequence shown here is derived from an EMBL/GenBank/DDBJ whole genome shotgun (WGS) entry which is preliminary data.</text>
</comment>
<keyword evidence="2" id="KW-0805">Transcription regulation</keyword>
<dbReference type="GO" id="GO:0003677">
    <property type="term" value="F:DNA binding"/>
    <property type="evidence" value="ECO:0007669"/>
    <property type="project" value="UniProtKB-KW"/>
</dbReference>
<keyword evidence="5" id="KW-0539">Nucleus</keyword>
<dbReference type="Gene3D" id="3.30.730.10">
    <property type="entry name" value="AP2/ERF domain"/>
    <property type="match status" value="1"/>
</dbReference>
<evidence type="ECO:0000256" key="5">
    <source>
        <dbReference type="ARBA" id="ARBA00023242"/>
    </source>
</evidence>
<dbReference type="PANTHER" id="PTHR31190">
    <property type="entry name" value="DNA-BINDING DOMAIN"/>
    <property type="match status" value="1"/>
</dbReference>
<keyword evidence="4" id="KW-0804">Transcription</keyword>
<dbReference type="PROSITE" id="PS51032">
    <property type="entry name" value="AP2_ERF"/>
    <property type="match status" value="1"/>
</dbReference>
<proteinExistence type="predicted"/>
<evidence type="ECO:0000256" key="6">
    <source>
        <dbReference type="SAM" id="MobiDB-lite"/>
    </source>
</evidence>
<dbReference type="GO" id="GO:0003700">
    <property type="term" value="F:DNA-binding transcription factor activity"/>
    <property type="evidence" value="ECO:0007669"/>
    <property type="project" value="InterPro"/>
</dbReference>
<dbReference type="Proteomes" id="UP000636800">
    <property type="component" value="Unassembled WGS sequence"/>
</dbReference>
<accession>A0A835QKB9</accession>
<feature type="compositionally biased region" description="Basic and acidic residues" evidence="6">
    <location>
        <begin position="219"/>
        <end position="229"/>
    </location>
</feature>
<evidence type="ECO:0000256" key="3">
    <source>
        <dbReference type="ARBA" id="ARBA00023125"/>
    </source>
</evidence>
<name>A0A835QKB9_VANPL</name>
<evidence type="ECO:0000256" key="2">
    <source>
        <dbReference type="ARBA" id="ARBA00023015"/>
    </source>
</evidence>
<feature type="region of interest" description="Disordered" evidence="6">
    <location>
        <begin position="201"/>
        <end position="229"/>
    </location>
</feature>
<dbReference type="SUPFAM" id="SSF54171">
    <property type="entry name" value="DNA-binding domain"/>
    <property type="match status" value="1"/>
</dbReference>
<gene>
    <name evidence="8" type="ORF">HPP92_016953</name>
</gene>
<dbReference type="SMART" id="SM00380">
    <property type="entry name" value="AP2"/>
    <property type="match status" value="1"/>
</dbReference>
<dbReference type="OrthoDB" id="1287559at2759"/>
<organism evidence="8 9">
    <name type="scientific">Vanilla planifolia</name>
    <name type="common">Vanilla</name>
    <dbReference type="NCBI Taxonomy" id="51239"/>
    <lineage>
        <taxon>Eukaryota</taxon>
        <taxon>Viridiplantae</taxon>
        <taxon>Streptophyta</taxon>
        <taxon>Embryophyta</taxon>
        <taxon>Tracheophyta</taxon>
        <taxon>Spermatophyta</taxon>
        <taxon>Magnoliopsida</taxon>
        <taxon>Liliopsida</taxon>
        <taxon>Asparagales</taxon>
        <taxon>Orchidaceae</taxon>
        <taxon>Vanilloideae</taxon>
        <taxon>Vanilleae</taxon>
        <taxon>Vanilla</taxon>
    </lineage>
</organism>
<dbReference type="PANTHER" id="PTHR31190:SF376">
    <property type="entry name" value="EREB-LIKE PROTEIN"/>
    <property type="match status" value="1"/>
</dbReference>
<feature type="domain" description="AP2/ERF" evidence="7">
    <location>
        <begin position="50"/>
        <end position="107"/>
    </location>
</feature>